<evidence type="ECO:0000256" key="7">
    <source>
        <dbReference type="ARBA" id="ARBA00023136"/>
    </source>
</evidence>
<evidence type="ECO:0000313" key="11">
    <source>
        <dbReference type="EMBL" id="MBX7489987.1"/>
    </source>
</evidence>
<feature type="transmembrane region" description="Helical" evidence="9">
    <location>
        <begin position="20"/>
        <end position="44"/>
    </location>
</feature>
<organism evidence="11 12">
    <name type="scientific">Helicobacter turcicus</name>
    <dbReference type="NCBI Taxonomy" id="2867412"/>
    <lineage>
        <taxon>Bacteria</taxon>
        <taxon>Pseudomonadati</taxon>
        <taxon>Campylobacterota</taxon>
        <taxon>Epsilonproteobacteria</taxon>
        <taxon>Campylobacterales</taxon>
        <taxon>Helicobacteraceae</taxon>
        <taxon>Helicobacter</taxon>
    </lineage>
</organism>
<dbReference type="PANTHER" id="PTHR30406:SF8">
    <property type="entry name" value="SULFATE TRANSPORT SYSTEM PERMEASE PROTEIN CYST"/>
    <property type="match status" value="1"/>
</dbReference>
<evidence type="ECO:0000256" key="2">
    <source>
        <dbReference type="ARBA" id="ARBA00011779"/>
    </source>
</evidence>
<comment type="subcellular location">
    <subcellularLocation>
        <location evidence="1">Cell membrane</location>
        <topology evidence="1">Multi-pass membrane protein</topology>
    </subcellularLocation>
</comment>
<dbReference type="PANTHER" id="PTHR30406">
    <property type="entry name" value="SULFATE TRANSPORT SYSTEM PERMEASE PROTEIN"/>
    <property type="match status" value="1"/>
</dbReference>
<feature type="transmembrane region" description="Helical" evidence="9">
    <location>
        <begin position="139"/>
        <end position="157"/>
    </location>
</feature>
<dbReference type="Pfam" id="PF00528">
    <property type="entry name" value="BPD_transp_1"/>
    <property type="match status" value="1"/>
</dbReference>
<evidence type="ECO:0000256" key="1">
    <source>
        <dbReference type="ARBA" id="ARBA00004651"/>
    </source>
</evidence>
<evidence type="ECO:0000256" key="4">
    <source>
        <dbReference type="ARBA" id="ARBA00022692"/>
    </source>
</evidence>
<dbReference type="EMBL" id="JAIGYQ010000001">
    <property type="protein sequence ID" value="MBX7489987.1"/>
    <property type="molecule type" value="Genomic_DNA"/>
</dbReference>
<comment type="caution">
    <text evidence="11">The sequence shown here is derived from an EMBL/GenBank/DDBJ whole genome shotgun (WGS) entry which is preliminary data.</text>
</comment>
<gene>
    <name evidence="11" type="primary">cysT</name>
    <name evidence="11" type="ORF">K4G57_00630</name>
</gene>
<comment type="subunit">
    <text evidence="2">The complex is composed of two ATP-binding proteins (CysA), two transmembrane proteins (CysT and CysW) and a solute-binding protein (CysP).</text>
</comment>
<comment type="similarity">
    <text evidence="9">Belongs to the binding-protein-dependent transport system permease family. CysTW subfamily.</text>
</comment>
<accession>A0ABS7JKR9</accession>
<dbReference type="Gene3D" id="1.10.3720.10">
    <property type="entry name" value="MetI-like"/>
    <property type="match status" value="1"/>
</dbReference>
<evidence type="ECO:0000256" key="3">
    <source>
        <dbReference type="ARBA" id="ARBA00022448"/>
    </source>
</evidence>
<dbReference type="InterPro" id="IPR005667">
    <property type="entry name" value="Sulph_transpt2"/>
</dbReference>
<dbReference type="CDD" id="cd06261">
    <property type="entry name" value="TM_PBP2"/>
    <property type="match status" value="1"/>
</dbReference>
<dbReference type="SUPFAM" id="SSF161098">
    <property type="entry name" value="MetI-like"/>
    <property type="match status" value="1"/>
</dbReference>
<dbReference type="NCBIfam" id="TIGR00969">
    <property type="entry name" value="3a0106s02"/>
    <property type="match status" value="1"/>
</dbReference>
<evidence type="ECO:0000259" key="10">
    <source>
        <dbReference type="PROSITE" id="PS50928"/>
    </source>
</evidence>
<keyword evidence="3 9" id="KW-0813">Transport</keyword>
<dbReference type="PROSITE" id="PS50928">
    <property type="entry name" value="ABC_TM1"/>
    <property type="match status" value="1"/>
</dbReference>
<keyword evidence="12" id="KW-1185">Reference proteome</keyword>
<feature type="transmembrane region" description="Helical" evidence="9">
    <location>
        <begin position="56"/>
        <end position="84"/>
    </location>
</feature>
<proteinExistence type="inferred from homology"/>
<dbReference type="InterPro" id="IPR035906">
    <property type="entry name" value="MetI-like_sf"/>
</dbReference>
<evidence type="ECO:0000313" key="12">
    <source>
        <dbReference type="Proteomes" id="UP000700059"/>
    </source>
</evidence>
<evidence type="ECO:0000256" key="5">
    <source>
        <dbReference type="ARBA" id="ARBA00022989"/>
    </source>
</evidence>
<comment type="function">
    <text evidence="9">Part of the ABC transporter complex (TC 3.A.1.6.1) involved in sulfate/thiosulfate import.</text>
</comment>
<dbReference type="Proteomes" id="UP000700059">
    <property type="component" value="Unassembled WGS sequence"/>
</dbReference>
<dbReference type="InterPro" id="IPR011865">
    <property type="entry name" value="CysT_permease"/>
</dbReference>
<feature type="transmembrane region" description="Helical" evidence="9">
    <location>
        <begin position="104"/>
        <end position="132"/>
    </location>
</feature>
<dbReference type="RefSeq" id="WP_221531250.1">
    <property type="nucleotide sequence ID" value="NZ_JAIGYP010000001.1"/>
</dbReference>
<evidence type="ECO:0000256" key="6">
    <source>
        <dbReference type="ARBA" id="ARBA00023032"/>
    </source>
</evidence>
<keyword evidence="6 9" id="KW-0764">Sulfate transport</keyword>
<evidence type="ECO:0000256" key="8">
    <source>
        <dbReference type="ARBA" id="ARBA00025323"/>
    </source>
</evidence>
<feature type="transmembrane region" description="Helical" evidence="9">
    <location>
        <begin position="213"/>
        <end position="234"/>
    </location>
</feature>
<feature type="transmembrane region" description="Helical" evidence="9">
    <location>
        <begin position="186"/>
        <end position="206"/>
    </location>
</feature>
<keyword evidence="5 9" id="KW-1133">Transmembrane helix</keyword>
<reference evidence="11 12" key="1">
    <citation type="submission" date="2021-08" db="EMBL/GenBank/DDBJ databases">
        <title>Helicobacter spp. isolated from feces of Anatolian Ground Squirrel (Spermophilus xanthoprymnus) in Turkey.</title>
        <authorList>
            <person name="Aydin F."/>
            <person name="Abay S."/>
            <person name="Kayman T."/>
            <person name="Karakaya E."/>
            <person name="Saticioglu I.B."/>
        </authorList>
    </citation>
    <scope>NUCLEOTIDE SEQUENCE [LARGE SCALE GENOMIC DNA]</scope>
    <source>
        <strain evidence="11 12">Faydin-H70</strain>
    </source>
</reference>
<evidence type="ECO:0000256" key="9">
    <source>
        <dbReference type="RuleBase" id="RU366001"/>
    </source>
</evidence>
<keyword evidence="4 9" id="KW-0812">Transmembrane</keyword>
<feature type="domain" description="ABC transmembrane type-1" evidence="10">
    <location>
        <begin position="60"/>
        <end position="265"/>
    </location>
</feature>
<protein>
    <recommendedName>
        <fullName evidence="9">Sulfate transport system permease protein CysT</fullName>
    </recommendedName>
</protein>
<keyword evidence="7 9" id="KW-0472">Membrane</keyword>
<name>A0ABS7JKR9_9HELI</name>
<dbReference type="InterPro" id="IPR000515">
    <property type="entry name" value="MetI-like"/>
</dbReference>
<comment type="function">
    <text evidence="8">Part of the ABC transporter complex CysAWTP (TC 3.A.1.6.1) involved in sulfate/thiosulfate import. Probably responsible for the translocation of the substrate across the membrane.</text>
</comment>
<dbReference type="NCBIfam" id="TIGR02139">
    <property type="entry name" value="permease_CysT"/>
    <property type="match status" value="1"/>
</dbReference>
<sequence length="272" mass="29613">MISFVKPSIIPGFKFSFCFGVGYLFFLVIVPLFTLIAFSFQIGFSGFLRAILDKQVLSALFFSLSTSFCAAIVNLIFGFVIAWSLARYEFFGKRILDALVDLPFALPTAVAGIALSFLLAESGILGAFLGIFGFEAQRASFFGVCLALVFIGMPFVVRTLEPVIKDFDDSSLEAAMCLGANFWQTFFFVVIPSLLPAALTGFALAFARGLGEYGSVIFISSNIPFESQILPVVIVSKIESHDYLGASVVGVFMIVVSFLLLFAIAYLQGKRN</sequence>
<feature type="transmembrane region" description="Helical" evidence="9">
    <location>
        <begin position="246"/>
        <end position="267"/>
    </location>
</feature>